<reference evidence="2" key="1">
    <citation type="journal article" date="2015" name="Nature">
        <title>Complex archaea that bridge the gap between prokaryotes and eukaryotes.</title>
        <authorList>
            <person name="Spang A."/>
            <person name="Saw J.H."/>
            <person name="Jorgensen S.L."/>
            <person name="Zaremba-Niedzwiedzka K."/>
            <person name="Martijn J."/>
            <person name="Lind A.E."/>
            <person name="van Eijk R."/>
            <person name="Schleper C."/>
            <person name="Guy L."/>
            <person name="Ettema T.J."/>
        </authorList>
    </citation>
    <scope>NUCLEOTIDE SEQUENCE</scope>
</reference>
<protein>
    <submittedName>
        <fullName evidence="2">Uncharacterized protein</fullName>
    </submittedName>
</protein>
<accession>A0A0F9PFD9</accession>
<gene>
    <name evidence="2" type="ORF">LCGC14_0833200</name>
</gene>
<comment type="caution">
    <text evidence="2">The sequence shown here is derived from an EMBL/GenBank/DDBJ whole genome shotgun (WGS) entry which is preliminary data.</text>
</comment>
<dbReference type="AlphaFoldDB" id="A0A0F9PFD9"/>
<proteinExistence type="predicted"/>
<feature type="region of interest" description="Disordered" evidence="1">
    <location>
        <begin position="1"/>
        <end position="23"/>
    </location>
</feature>
<evidence type="ECO:0000256" key="1">
    <source>
        <dbReference type="SAM" id="MobiDB-lite"/>
    </source>
</evidence>
<sequence length="120" mass="13555">MNEDQPNRAARRREKRDPDRAEASTLVLPKTFEKCPIPDCGETRRFTVEAMKGDLQLQDILGKEPALFSFEYYYDTPLYPVKLICIGDVCVKCGIPRIIAMDKIKGKPPPPTRGLHLPPG</sequence>
<name>A0A0F9PFD9_9ZZZZ</name>
<evidence type="ECO:0000313" key="2">
    <source>
        <dbReference type="EMBL" id="KKN30535.1"/>
    </source>
</evidence>
<organism evidence="2">
    <name type="scientific">marine sediment metagenome</name>
    <dbReference type="NCBI Taxonomy" id="412755"/>
    <lineage>
        <taxon>unclassified sequences</taxon>
        <taxon>metagenomes</taxon>
        <taxon>ecological metagenomes</taxon>
    </lineage>
</organism>
<dbReference type="EMBL" id="LAZR01002399">
    <property type="protein sequence ID" value="KKN30535.1"/>
    <property type="molecule type" value="Genomic_DNA"/>
</dbReference>